<dbReference type="EMBL" id="CM043016">
    <property type="protein sequence ID" value="KAI4468039.1"/>
    <property type="molecule type" value="Genomic_DNA"/>
</dbReference>
<accession>A0ACB9TMJ8</accession>
<evidence type="ECO:0000313" key="2">
    <source>
        <dbReference type="Proteomes" id="UP001056778"/>
    </source>
</evidence>
<keyword evidence="2" id="KW-1185">Reference proteome</keyword>
<organism evidence="1 2">
    <name type="scientific">Holotrichia oblita</name>
    <name type="common">Chafer beetle</name>
    <dbReference type="NCBI Taxonomy" id="644536"/>
    <lineage>
        <taxon>Eukaryota</taxon>
        <taxon>Metazoa</taxon>
        <taxon>Ecdysozoa</taxon>
        <taxon>Arthropoda</taxon>
        <taxon>Hexapoda</taxon>
        <taxon>Insecta</taxon>
        <taxon>Pterygota</taxon>
        <taxon>Neoptera</taxon>
        <taxon>Endopterygota</taxon>
        <taxon>Coleoptera</taxon>
        <taxon>Polyphaga</taxon>
        <taxon>Scarabaeiformia</taxon>
        <taxon>Scarabaeidae</taxon>
        <taxon>Melolonthinae</taxon>
        <taxon>Holotrichia</taxon>
    </lineage>
</organism>
<sequence>MAPRAVIRAAVKVFVIEIAKNLIKKQKKKKRLWVKDWIRRRNMLGASATLLKEIVSEDPESYKNFMRLSPEKFEELLKMVESKLTKSETWMRSPLSARIKLEINVAPVGDKKKARKRKSNDSEWKSAKEKRLRYSSHSLPVYPTCRHKTKAFQCASLTMLEIRAFQEKFYSEKKKLMQDNFILQFCRAETVMRYRPKNAKHNKKLFQKKFCVLSLEKTHVPVCKNAFMGILGITRRRIDTVINNFVRTSLLAKENRRGDRKTEMYSERKKSVMEFINKFKAIESHYCRGPSERLYLDSTLNIKNVENVHY</sequence>
<proteinExistence type="predicted"/>
<comment type="caution">
    <text evidence="1">The sequence shown here is derived from an EMBL/GenBank/DDBJ whole genome shotgun (WGS) entry which is preliminary data.</text>
</comment>
<evidence type="ECO:0000313" key="1">
    <source>
        <dbReference type="EMBL" id="KAI4468039.1"/>
    </source>
</evidence>
<reference evidence="1" key="1">
    <citation type="submission" date="2022-04" db="EMBL/GenBank/DDBJ databases">
        <title>Chromosome-scale genome assembly of Holotrichia oblita Faldermann.</title>
        <authorList>
            <person name="Rongchong L."/>
        </authorList>
    </citation>
    <scope>NUCLEOTIDE SEQUENCE</scope>
    <source>
        <strain evidence="1">81SQS9</strain>
    </source>
</reference>
<dbReference type="Proteomes" id="UP001056778">
    <property type="component" value="Chromosome 2"/>
</dbReference>
<name>A0ACB9TMJ8_HOLOL</name>
<keyword evidence="1" id="KW-0804">Transcription</keyword>
<protein>
    <submittedName>
        <fullName evidence="1">Dna-directed rna polymerases i ii and iii subunit rpabc2</fullName>
    </submittedName>
</protein>
<keyword evidence="1" id="KW-0240">DNA-directed RNA polymerase</keyword>
<gene>
    <name evidence="1" type="ORF">MML48_2g00008996</name>
</gene>